<comment type="caution">
    <text evidence="1">The sequence shown here is derived from an EMBL/GenBank/DDBJ whole genome shotgun (WGS) entry which is preliminary data.</text>
</comment>
<reference evidence="1" key="1">
    <citation type="submission" date="2021-09" db="EMBL/GenBank/DDBJ databases">
        <title>The genome of Mauremys mutica provides insights into the evolution of semi-aquatic lifestyle.</title>
        <authorList>
            <person name="Gong S."/>
            <person name="Gao Y."/>
        </authorList>
    </citation>
    <scope>NUCLEOTIDE SEQUENCE</scope>
    <source>
        <strain evidence="1">MM-2020</strain>
        <tissue evidence="1">Muscle</tissue>
    </source>
</reference>
<sequence length="108" mass="11621">MFSSLIGSLEIIQPLNSLLNLRACCPHFDPQWEGSPKADDLFRDGRGKQGEKVPLRGILKGEFCPKKVLGNQDHTAQNGQNSARSCILKSVDGTGSAEGSSLPSNLQL</sequence>
<accession>A0A9D3XCD3</accession>
<organism evidence="1 2">
    <name type="scientific">Mauremys mutica</name>
    <name type="common">yellowpond turtle</name>
    <dbReference type="NCBI Taxonomy" id="74926"/>
    <lineage>
        <taxon>Eukaryota</taxon>
        <taxon>Metazoa</taxon>
        <taxon>Chordata</taxon>
        <taxon>Craniata</taxon>
        <taxon>Vertebrata</taxon>
        <taxon>Euteleostomi</taxon>
        <taxon>Archelosauria</taxon>
        <taxon>Testudinata</taxon>
        <taxon>Testudines</taxon>
        <taxon>Cryptodira</taxon>
        <taxon>Durocryptodira</taxon>
        <taxon>Testudinoidea</taxon>
        <taxon>Geoemydidae</taxon>
        <taxon>Geoemydinae</taxon>
        <taxon>Mauremys</taxon>
    </lineage>
</organism>
<evidence type="ECO:0000313" key="2">
    <source>
        <dbReference type="Proteomes" id="UP000827986"/>
    </source>
</evidence>
<protein>
    <submittedName>
        <fullName evidence="1">Uncharacterized protein</fullName>
    </submittedName>
</protein>
<dbReference type="AlphaFoldDB" id="A0A9D3XCD3"/>
<evidence type="ECO:0000313" key="1">
    <source>
        <dbReference type="EMBL" id="KAH1176972.1"/>
    </source>
</evidence>
<proteinExistence type="predicted"/>
<name>A0A9D3XCD3_9SAUR</name>
<dbReference type="Proteomes" id="UP000827986">
    <property type="component" value="Unassembled WGS sequence"/>
</dbReference>
<keyword evidence="2" id="KW-1185">Reference proteome</keyword>
<gene>
    <name evidence="1" type="ORF">KIL84_010674</name>
</gene>
<dbReference type="EMBL" id="JAHDVG010000474">
    <property type="protein sequence ID" value="KAH1176972.1"/>
    <property type="molecule type" value="Genomic_DNA"/>
</dbReference>